<evidence type="ECO:0000259" key="1">
    <source>
        <dbReference type="Pfam" id="PF17920"/>
    </source>
</evidence>
<comment type="caution">
    <text evidence="2">The sequence shown here is derived from an EMBL/GenBank/DDBJ whole genome shotgun (WGS) entry which is preliminary data.</text>
</comment>
<dbReference type="EMBL" id="JAUSWV010000003">
    <property type="protein sequence ID" value="MDQ0585843.1"/>
    <property type="molecule type" value="Genomic_DNA"/>
</dbReference>
<gene>
    <name evidence="2" type="ORF">QF030_008111</name>
</gene>
<dbReference type="InterPro" id="IPR041678">
    <property type="entry name" value="TetR_C_16"/>
</dbReference>
<reference evidence="2 3" key="1">
    <citation type="submission" date="2023-07" db="EMBL/GenBank/DDBJ databases">
        <title>Comparative genomics of wheat-associated soil bacteria to identify genetic determinants of phenazine resistance.</title>
        <authorList>
            <person name="Mouncey N."/>
        </authorList>
    </citation>
    <scope>NUCLEOTIDE SEQUENCE [LARGE SCALE GENOMIC DNA]</scope>
    <source>
        <strain evidence="2 3">B2I6</strain>
    </source>
</reference>
<dbReference type="Proteomes" id="UP001230654">
    <property type="component" value="Unassembled WGS sequence"/>
</dbReference>
<evidence type="ECO:0000313" key="2">
    <source>
        <dbReference type="EMBL" id="MDQ0585843.1"/>
    </source>
</evidence>
<accession>A0ABU0P363</accession>
<proteinExistence type="predicted"/>
<organism evidence="2 3">
    <name type="scientific">Streptomyces rishiriensis</name>
    <dbReference type="NCBI Taxonomy" id="68264"/>
    <lineage>
        <taxon>Bacteria</taxon>
        <taxon>Bacillati</taxon>
        <taxon>Actinomycetota</taxon>
        <taxon>Actinomycetes</taxon>
        <taxon>Kitasatosporales</taxon>
        <taxon>Streptomycetaceae</taxon>
        <taxon>Streptomyces</taxon>
    </lineage>
</organism>
<sequence>MGACPAGHARLVAAVAYLEERGSMTEVVEVEGAAALAAYGRAIAQAGAAALSGPREELGERLVGTLLKTFEDPETGPQVLEAFRVAVSSDAGAAQMRQWMSSELPRLGGEALGKSVTDLSEATTALIQVPPLHANAAAAQVWGLIILRYILKIEPVASASHEELLSLFGPTIQRYYTPVPA</sequence>
<dbReference type="SUPFAM" id="SSF48498">
    <property type="entry name" value="Tetracyclin repressor-like, C-terminal domain"/>
    <property type="match status" value="1"/>
</dbReference>
<feature type="domain" description="Tetracyclin repressor-like C-terminal" evidence="1">
    <location>
        <begin position="56"/>
        <end position="175"/>
    </location>
</feature>
<name>A0ABU0P363_STRRH</name>
<dbReference type="InterPro" id="IPR036271">
    <property type="entry name" value="Tet_transcr_reg_TetR-rel_C_sf"/>
</dbReference>
<protein>
    <recommendedName>
        <fullName evidence="1">Tetracyclin repressor-like C-terminal domain-containing protein</fullName>
    </recommendedName>
</protein>
<dbReference type="Pfam" id="PF17920">
    <property type="entry name" value="TetR_C_16"/>
    <property type="match status" value="1"/>
</dbReference>
<evidence type="ECO:0000313" key="3">
    <source>
        <dbReference type="Proteomes" id="UP001230654"/>
    </source>
</evidence>
<dbReference type="Gene3D" id="1.10.357.10">
    <property type="entry name" value="Tetracycline Repressor, domain 2"/>
    <property type="match status" value="1"/>
</dbReference>
<keyword evidence="3" id="KW-1185">Reference proteome</keyword>